<dbReference type="EMBL" id="PVWK01000123">
    <property type="protein sequence ID" value="PSB25640.1"/>
    <property type="molecule type" value="Genomic_DNA"/>
</dbReference>
<keyword evidence="4" id="KW-1185">Reference proteome</keyword>
<evidence type="ECO:0000313" key="3">
    <source>
        <dbReference type="EMBL" id="PSB25640.1"/>
    </source>
</evidence>
<feature type="signal peptide" evidence="1">
    <location>
        <begin position="1"/>
        <end position="27"/>
    </location>
</feature>
<dbReference type="Pfam" id="PF07007">
    <property type="entry name" value="LprI"/>
    <property type="match status" value="2"/>
</dbReference>
<dbReference type="AlphaFoldDB" id="A0A2T1DYT2"/>
<keyword evidence="1" id="KW-0732">Signal</keyword>
<dbReference type="PANTHER" id="PTHR39176">
    <property type="entry name" value="PERIPLASMIC PROTEIN-RELATED"/>
    <property type="match status" value="1"/>
</dbReference>
<name>A0A2T1DYT2_9CYAN</name>
<comment type="caution">
    <text evidence="3">The sequence shown here is derived from an EMBL/GenBank/DDBJ whole genome shotgun (WGS) entry which is preliminary data.</text>
</comment>
<reference evidence="4" key="1">
    <citation type="submission" date="2018-02" db="EMBL/GenBank/DDBJ databases">
        <authorList>
            <person name="Moore K."/>
            <person name="Momper L."/>
        </authorList>
    </citation>
    <scope>NUCLEOTIDE SEQUENCE [LARGE SCALE GENOMIC DNA]</scope>
    <source>
        <strain evidence="4">ULC18</strain>
    </source>
</reference>
<feature type="domain" description="Lysozyme inhibitor LprI-like N-terminal" evidence="2">
    <location>
        <begin position="157"/>
        <end position="225"/>
    </location>
</feature>
<sequence length="233" mass="25698">MPTLLDRFMSTRFVSTALGALTGIAIASPFLTTSPAAAQLLAQKSNCNDAQTQAEMNQAEMNFCAGLGYEKADRALNRAYQALVPKLSATRRQKLTDAQLRWITFRDTECDFYGSEAEGGSMQPMLIGGCKDQVTQQRTADLNAYLAGRSPASVGGYQSADRRLNQLYQQLRQNLETNRKRKLETAEFAWIAFRDSACGFEASGGSNAARNQCLTRLTVKRNQQLQGYLAIDL</sequence>
<reference evidence="3 4" key="2">
    <citation type="submission" date="2018-03" db="EMBL/GenBank/DDBJ databases">
        <title>The ancient ancestry and fast evolution of plastids.</title>
        <authorList>
            <person name="Moore K.R."/>
            <person name="Magnabosco C."/>
            <person name="Momper L."/>
            <person name="Gold D.A."/>
            <person name="Bosak T."/>
            <person name="Fournier G.P."/>
        </authorList>
    </citation>
    <scope>NUCLEOTIDE SEQUENCE [LARGE SCALE GENOMIC DNA]</scope>
    <source>
        <strain evidence="3 4">ULC18</strain>
    </source>
</reference>
<dbReference type="Gene3D" id="1.20.1270.180">
    <property type="match status" value="2"/>
</dbReference>
<dbReference type="Proteomes" id="UP000239576">
    <property type="component" value="Unassembled WGS sequence"/>
</dbReference>
<organism evidence="3 4">
    <name type="scientific">Stenomitos frigidus ULC18</name>
    <dbReference type="NCBI Taxonomy" id="2107698"/>
    <lineage>
        <taxon>Bacteria</taxon>
        <taxon>Bacillati</taxon>
        <taxon>Cyanobacteriota</taxon>
        <taxon>Cyanophyceae</taxon>
        <taxon>Leptolyngbyales</taxon>
        <taxon>Leptolyngbyaceae</taxon>
        <taxon>Stenomitos</taxon>
    </lineage>
</organism>
<evidence type="ECO:0000256" key="1">
    <source>
        <dbReference type="SAM" id="SignalP"/>
    </source>
</evidence>
<protein>
    <recommendedName>
        <fullName evidence="2">Lysozyme inhibitor LprI-like N-terminal domain-containing protein</fullName>
    </recommendedName>
</protein>
<evidence type="ECO:0000313" key="4">
    <source>
        <dbReference type="Proteomes" id="UP000239576"/>
    </source>
</evidence>
<proteinExistence type="predicted"/>
<dbReference type="PANTHER" id="PTHR39176:SF1">
    <property type="entry name" value="PERIPLASMIC PROTEIN"/>
    <property type="match status" value="1"/>
</dbReference>
<feature type="chain" id="PRO_5015778801" description="Lysozyme inhibitor LprI-like N-terminal domain-containing protein" evidence="1">
    <location>
        <begin position="28"/>
        <end position="233"/>
    </location>
</feature>
<evidence type="ECO:0000259" key="2">
    <source>
        <dbReference type="Pfam" id="PF07007"/>
    </source>
</evidence>
<gene>
    <name evidence="3" type="ORF">C7B82_22755</name>
</gene>
<dbReference type="InterPro" id="IPR009739">
    <property type="entry name" value="LprI-like_N"/>
</dbReference>
<dbReference type="RefSeq" id="WP_106258854.1">
    <property type="nucleotide sequence ID" value="NZ_PVWK01000123.1"/>
</dbReference>
<feature type="domain" description="Lysozyme inhibitor LprI-like N-terminal" evidence="2">
    <location>
        <begin position="50"/>
        <end position="142"/>
    </location>
</feature>
<accession>A0A2T1DYT2</accession>